<evidence type="ECO:0000313" key="4">
    <source>
        <dbReference type="Proteomes" id="UP000007431"/>
    </source>
</evidence>
<dbReference type="GeneID" id="9586033"/>
<feature type="region of interest" description="Disordered" evidence="1">
    <location>
        <begin position="110"/>
        <end position="152"/>
    </location>
</feature>
<reference evidence="3 4" key="1">
    <citation type="journal article" date="2010" name="Nat. Biotechnol.">
        <title>Genome sequence of the model mushroom Schizophyllum commune.</title>
        <authorList>
            <person name="Ohm R.A."/>
            <person name="de Jong J.F."/>
            <person name="Lugones L.G."/>
            <person name="Aerts A."/>
            <person name="Kothe E."/>
            <person name="Stajich J.E."/>
            <person name="de Vries R.P."/>
            <person name="Record E."/>
            <person name="Levasseur A."/>
            <person name="Baker S.E."/>
            <person name="Bartholomew K.A."/>
            <person name="Coutinho P.M."/>
            <person name="Erdmann S."/>
            <person name="Fowler T.J."/>
            <person name="Gathman A.C."/>
            <person name="Lombard V."/>
            <person name="Henrissat B."/>
            <person name="Knabe N."/>
            <person name="Kuees U."/>
            <person name="Lilly W.W."/>
            <person name="Lindquist E."/>
            <person name="Lucas S."/>
            <person name="Magnuson J.K."/>
            <person name="Piumi F."/>
            <person name="Raudaskoski M."/>
            <person name="Salamov A."/>
            <person name="Schmutz J."/>
            <person name="Schwarze F.W.M.R."/>
            <person name="vanKuyk P.A."/>
            <person name="Horton J.S."/>
            <person name="Grigoriev I.V."/>
            <person name="Woesten H.A.B."/>
        </authorList>
    </citation>
    <scope>NUCLEOTIDE SEQUENCE [LARGE SCALE GENOMIC DNA]</scope>
    <source>
        <strain evidence="4">H4-8 / FGSC 9210</strain>
    </source>
</reference>
<gene>
    <name evidence="3" type="ORF">SCHCODRAFT_233757</name>
</gene>
<dbReference type="Pfam" id="PF17667">
    <property type="entry name" value="Pkinase_fungal"/>
    <property type="match status" value="1"/>
</dbReference>
<accession>D8PY34</accession>
<dbReference type="Proteomes" id="UP000007431">
    <property type="component" value="Unassembled WGS sequence"/>
</dbReference>
<evidence type="ECO:0000256" key="1">
    <source>
        <dbReference type="SAM" id="MobiDB-lite"/>
    </source>
</evidence>
<dbReference type="RefSeq" id="XP_003034085.1">
    <property type="nucleotide sequence ID" value="XM_003034039.1"/>
</dbReference>
<protein>
    <recommendedName>
        <fullName evidence="2">Fungal-type protein kinase domain-containing protein</fullName>
    </recommendedName>
</protein>
<organism evidence="4">
    <name type="scientific">Schizophyllum commune (strain H4-8 / FGSC 9210)</name>
    <name type="common">Split gill fungus</name>
    <dbReference type="NCBI Taxonomy" id="578458"/>
    <lineage>
        <taxon>Eukaryota</taxon>
        <taxon>Fungi</taxon>
        <taxon>Dikarya</taxon>
        <taxon>Basidiomycota</taxon>
        <taxon>Agaricomycotina</taxon>
        <taxon>Agaricomycetes</taxon>
        <taxon>Agaricomycetidae</taxon>
        <taxon>Agaricales</taxon>
        <taxon>Schizophyllaceae</taxon>
        <taxon>Schizophyllum</taxon>
    </lineage>
</organism>
<dbReference type="KEGG" id="scm:SCHCO_02725789"/>
<dbReference type="InterPro" id="IPR040976">
    <property type="entry name" value="Pkinase_fungal"/>
</dbReference>
<sequence length="303" mass="33907">MTSAHPASVVNNETRWTDYSTPPSQRNGGEKDVYADLVDIYGQVVQRCLEVKDGLEQTCALESNGTRALPSQKVNTAMPDGVHQLTIESDGMFNWDSTVVAEEYKLLKGAQRSAVDEDDDDVGAGSDVKGDEEDSDAYQDDDEDSEWVIGLPDPENQTVADLLLDNSKKVIWSMHHTMRTDARRRFTFGITFADTKVRLWHFNRAVIVASNSFHLNTDAKLLIDVYSRLAFATREELGYDLSMKRLSSDPDPSPDRTNGKRWKNQYRIMVCGESYITVKTLANQGAENGFGSCTRHQEKRPGG</sequence>
<keyword evidence="4" id="KW-1185">Reference proteome</keyword>
<feature type="compositionally biased region" description="Acidic residues" evidence="1">
    <location>
        <begin position="130"/>
        <end position="146"/>
    </location>
</feature>
<dbReference type="HOGENOM" id="CLU_918767_0_0_1"/>
<feature type="compositionally biased region" description="Polar residues" evidence="1">
    <location>
        <begin position="1"/>
        <end position="27"/>
    </location>
</feature>
<dbReference type="VEuPathDB" id="FungiDB:SCHCODRAFT_02725789"/>
<proteinExistence type="predicted"/>
<feature type="region of interest" description="Disordered" evidence="1">
    <location>
        <begin position="1"/>
        <end position="30"/>
    </location>
</feature>
<evidence type="ECO:0000259" key="2">
    <source>
        <dbReference type="Pfam" id="PF17667"/>
    </source>
</evidence>
<name>D8PY34_SCHCM</name>
<dbReference type="InParanoid" id="D8PY34"/>
<dbReference type="EMBL" id="GL377304">
    <property type="protein sequence ID" value="EFI99182.1"/>
    <property type="molecule type" value="Genomic_DNA"/>
</dbReference>
<dbReference type="AlphaFoldDB" id="D8PY34"/>
<dbReference type="OrthoDB" id="3069057at2759"/>
<evidence type="ECO:0000313" key="3">
    <source>
        <dbReference type="EMBL" id="EFI99182.1"/>
    </source>
</evidence>
<feature type="domain" description="Fungal-type protein kinase" evidence="2">
    <location>
        <begin position="148"/>
        <end position="245"/>
    </location>
</feature>